<dbReference type="GO" id="GO:0005874">
    <property type="term" value="C:microtubule"/>
    <property type="evidence" value="ECO:0007669"/>
    <property type="project" value="UniProtKB-KW"/>
</dbReference>
<evidence type="ECO:0000256" key="7">
    <source>
        <dbReference type="ARBA" id="ARBA00023186"/>
    </source>
</evidence>
<evidence type="ECO:0000256" key="10">
    <source>
        <dbReference type="SAM" id="MobiDB-lite"/>
    </source>
</evidence>
<evidence type="ECO:0000256" key="6">
    <source>
        <dbReference type="ARBA" id="ARBA00022701"/>
    </source>
</evidence>
<dbReference type="GO" id="GO:0007023">
    <property type="term" value="P:post-chaperonin tubulin folding pathway"/>
    <property type="evidence" value="ECO:0007669"/>
    <property type="project" value="UniProtKB-UniRule"/>
</dbReference>
<reference evidence="12" key="1">
    <citation type="submission" date="2021-01" db="EMBL/GenBank/DDBJ databases">
        <authorList>
            <person name="Corre E."/>
            <person name="Pelletier E."/>
            <person name="Niang G."/>
            <person name="Scheremetjew M."/>
            <person name="Finn R."/>
            <person name="Kale V."/>
            <person name="Holt S."/>
            <person name="Cochrane G."/>
            <person name="Meng A."/>
            <person name="Brown T."/>
            <person name="Cohen L."/>
        </authorList>
    </citation>
    <scope>NUCLEOTIDE SEQUENCE</scope>
    <source>
        <strain evidence="12">GSO104</strain>
        <strain evidence="11">Pop2</strain>
    </source>
</reference>
<evidence type="ECO:0000256" key="4">
    <source>
        <dbReference type="ARBA" id="ARBA00015002"/>
    </source>
</evidence>
<evidence type="ECO:0000256" key="9">
    <source>
        <dbReference type="RuleBase" id="RU364030"/>
    </source>
</evidence>
<keyword evidence="8 9" id="KW-0206">Cytoskeleton</keyword>
<sequence>MPLRNKGTTDPEKQLKIKASACKRLAKEAGYYEKEVKENEGKLAKMKADGRDPYDIKKFEEVLGESYMMVPDSKARLKKALEDLSLFLKNNSNVLDPESESMSEAKSIVATHSENDKETNDVDETKLDDLEEGEDF</sequence>
<dbReference type="InterPro" id="IPR036126">
    <property type="entry name" value="TBCA_sf"/>
</dbReference>
<name>A0A6U3QVJ1_9STRA</name>
<protein>
    <recommendedName>
        <fullName evidence="4 9">Tubulin-specific chaperone A</fullName>
    </recommendedName>
</protein>
<evidence type="ECO:0000256" key="2">
    <source>
        <dbReference type="ARBA" id="ARBA00004245"/>
    </source>
</evidence>
<keyword evidence="7 9" id="KW-0143">Chaperone</keyword>
<dbReference type="EMBL" id="HBNS01025568">
    <property type="protein sequence ID" value="CAE4617252.1"/>
    <property type="molecule type" value="Transcribed_RNA"/>
</dbReference>
<organism evidence="12">
    <name type="scientific">Ditylum brightwellii</name>
    <dbReference type="NCBI Taxonomy" id="49249"/>
    <lineage>
        <taxon>Eukaryota</taxon>
        <taxon>Sar</taxon>
        <taxon>Stramenopiles</taxon>
        <taxon>Ochrophyta</taxon>
        <taxon>Bacillariophyta</taxon>
        <taxon>Mediophyceae</taxon>
        <taxon>Lithodesmiophycidae</taxon>
        <taxon>Lithodesmiales</taxon>
        <taxon>Lithodesmiaceae</taxon>
        <taxon>Ditylum</taxon>
    </lineage>
</organism>
<evidence type="ECO:0000256" key="1">
    <source>
        <dbReference type="ARBA" id="ARBA00003046"/>
    </source>
</evidence>
<dbReference type="AlphaFoldDB" id="A0A6U3QVJ1"/>
<evidence type="ECO:0000256" key="8">
    <source>
        <dbReference type="ARBA" id="ARBA00023212"/>
    </source>
</evidence>
<comment type="subcellular location">
    <subcellularLocation>
        <location evidence="2 9">Cytoplasm</location>
        <location evidence="2 9">Cytoskeleton</location>
    </subcellularLocation>
</comment>
<dbReference type="SUPFAM" id="SSF46988">
    <property type="entry name" value="Tubulin chaperone cofactor A"/>
    <property type="match status" value="1"/>
</dbReference>
<accession>A0A6U3QVJ1</accession>
<evidence type="ECO:0000313" key="11">
    <source>
        <dbReference type="EMBL" id="CAD9327808.1"/>
    </source>
</evidence>
<dbReference type="GO" id="GO:0048487">
    <property type="term" value="F:beta-tubulin binding"/>
    <property type="evidence" value="ECO:0007669"/>
    <property type="project" value="InterPro"/>
</dbReference>
<dbReference type="PANTHER" id="PTHR21500:SF0">
    <property type="entry name" value="TUBULIN-SPECIFIC CHAPERONE A"/>
    <property type="match status" value="1"/>
</dbReference>
<comment type="similarity">
    <text evidence="3 9">Belongs to the TBCA family.</text>
</comment>
<dbReference type="GO" id="GO:0007021">
    <property type="term" value="P:tubulin complex assembly"/>
    <property type="evidence" value="ECO:0007669"/>
    <property type="project" value="UniProtKB-UniRule"/>
</dbReference>
<comment type="function">
    <text evidence="1">Tubulin-folding protein; involved in the early step of the tubulin folding pathway.</text>
</comment>
<gene>
    <name evidence="12" type="ORF">DBRI00130_LOCUS20167</name>
    <name evidence="11" type="ORF">DBRI1063_LOCUS9892</name>
</gene>
<dbReference type="EMBL" id="HBGN01015402">
    <property type="protein sequence ID" value="CAD9327808.1"/>
    <property type="molecule type" value="Transcribed_RNA"/>
</dbReference>
<dbReference type="PANTHER" id="PTHR21500">
    <property type="entry name" value="TUBULIN-SPECIFIC CHAPERONE A"/>
    <property type="match status" value="1"/>
</dbReference>
<feature type="region of interest" description="Disordered" evidence="10">
    <location>
        <begin position="92"/>
        <end position="136"/>
    </location>
</feature>
<evidence type="ECO:0000256" key="3">
    <source>
        <dbReference type="ARBA" id="ARBA00006806"/>
    </source>
</evidence>
<dbReference type="Pfam" id="PF02970">
    <property type="entry name" value="TBCA"/>
    <property type="match status" value="1"/>
</dbReference>
<dbReference type="Gene3D" id="1.20.58.90">
    <property type="match status" value="1"/>
</dbReference>
<keyword evidence="5 9" id="KW-0963">Cytoplasm</keyword>
<dbReference type="InterPro" id="IPR004226">
    <property type="entry name" value="TBCA"/>
</dbReference>
<evidence type="ECO:0000256" key="5">
    <source>
        <dbReference type="ARBA" id="ARBA00022490"/>
    </source>
</evidence>
<dbReference type="FunFam" id="1.20.58.90:FF:000010">
    <property type="entry name" value="Tubulin-specific chaperone A"/>
    <property type="match status" value="1"/>
</dbReference>
<feature type="compositionally biased region" description="Basic and acidic residues" evidence="10">
    <location>
        <begin position="113"/>
        <end position="128"/>
    </location>
</feature>
<feature type="compositionally biased region" description="Polar residues" evidence="10">
    <location>
        <begin position="92"/>
        <end position="104"/>
    </location>
</feature>
<proteinExistence type="inferred from homology"/>
<evidence type="ECO:0000313" key="12">
    <source>
        <dbReference type="EMBL" id="CAE4617252.1"/>
    </source>
</evidence>
<keyword evidence="6 9" id="KW-0493">Microtubule</keyword>
<dbReference type="GO" id="GO:0005829">
    <property type="term" value="C:cytosol"/>
    <property type="evidence" value="ECO:0007669"/>
    <property type="project" value="TreeGrafter"/>
</dbReference>
<comment type="subunit">
    <text evidence="9">Supercomplex made of cofactors A to E. Cofactors A and D function by capturing and stabilizing tubulin in a quasi-native conformation. Cofactor E binds to the cofactor D-tubulin complex; interaction with cofactor C then causes the release of tubulin polypeptides that are committed to the native state.</text>
</comment>